<accession>A0A8J8JSX8</accession>
<dbReference type="AlphaFoldDB" id="A0A8J8JSX8"/>
<evidence type="ECO:0000313" key="1">
    <source>
        <dbReference type="EMBL" id="NNV57467.1"/>
    </source>
</evidence>
<keyword evidence="2" id="KW-1185">Reference proteome</keyword>
<evidence type="ECO:0000313" key="2">
    <source>
        <dbReference type="Proteomes" id="UP000598971"/>
    </source>
</evidence>
<dbReference type="Proteomes" id="UP000598971">
    <property type="component" value="Unassembled WGS sequence"/>
</dbReference>
<organism evidence="1 2">
    <name type="scientific">Limnovirga soli</name>
    <dbReference type="NCBI Taxonomy" id="2656915"/>
    <lineage>
        <taxon>Bacteria</taxon>
        <taxon>Pseudomonadati</taxon>
        <taxon>Bacteroidota</taxon>
        <taxon>Chitinophagia</taxon>
        <taxon>Chitinophagales</taxon>
        <taxon>Chitinophagaceae</taxon>
        <taxon>Limnovirga</taxon>
    </lineage>
</organism>
<dbReference type="InterPro" id="IPR036514">
    <property type="entry name" value="SGNH_hydro_sf"/>
</dbReference>
<proteinExistence type="predicted"/>
<reference evidence="1" key="1">
    <citation type="submission" date="2019-10" db="EMBL/GenBank/DDBJ databases">
        <title>Draft genome sequence of Panacibacter sp. KCS-6.</title>
        <authorList>
            <person name="Yim K.J."/>
        </authorList>
    </citation>
    <scope>NUCLEOTIDE SEQUENCE</scope>
    <source>
        <strain evidence="1">KCS-6</strain>
    </source>
</reference>
<dbReference type="Gene3D" id="3.40.50.1110">
    <property type="entry name" value="SGNH hydrolase"/>
    <property type="match status" value="1"/>
</dbReference>
<dbReference type="SUPFAM" id="SSF52266">
    <property type="entry name" value="SGNH hydrolase"/>
    <property type="match status" value="1"/>
</dbReference>
<dbReference type="RefSeq" id="WP_171609413.1">
    <property type="nucleotide sequence ID" value="NZ_WHPF01000015.1"/>
</dbReference>
<sequence length="312" mass="35437">MKAQYLKFAKKLIILLAIMFVVDRGLGSIIQYYFENEPLGDAAAFAHAINNPTEDVLIYGSSRAVHTYDTKIITDSLGLSAYNCGRNGSNVVYGSAILPGALEGSHKPKLIIIDIVSKEIAWRSNKDGGDVLASMILPYVLTNEHFEELAMDLFPKELYKAKVSKLYAYNSQVLSIIRNYSRKDNDNINGYQPLPGSKIINPPQEYTADRDGIDEFSKERLEYFIKTVQDNHIPLVAVLSPMYTKPFEDNESIRVCKQVFAEHNIELWDYASDPKYVQKDLFYDVNHLNTKGAEMFTREIMSRIKQEGILKQ</sequence>
<protein>
    <submittedName>
        <fullName evidence="1">Uncharacterized protein</fullName>
    </submittedName>
</protein>
<dbReference type="EMBL" id="WHPF01000015">
    <property type="protein sequence ID" value="NNV57467.1"/>
    <property type="molecule type" value="Genomic_DNA"/>
</dbReference>
<dbReference type="GO" id="GO:0016788">
    <property type="term" value="F:hydrolase activity, acting on ester bonds"/>
    <property type="evidence" value="ECO:0007669"/>
    <property type="project" value="UniProtKB-ARBA"/>
</dbReference>
<gene>
    <name evidence="1" type="ORF">GD597_18485</name>
</gene>
<name>A0A8J8JSX8_9BACT</name>
<comment type="caution">
    <text evidence="1">The sequence shown here is derived from an EMBL/GenBank/DDBJ whole genome shotgun (WGS) entry which is preliminary data.</text>
</comment>